<dbReference type="RefSeq" id="WP_006362275.1">
    <property type="nucleotide sequence ID" value="NZ_GG700630.1"/>
</dbReference>
<dbReference type="AlphaFoldDB" id="D0WGR3"/>
<feature type="transmembrane region" description="Helical" evidence="5">
    <location>
        <begin position="91"/>
        <end position="111"/>
    </location>
</feature>
<keyword evidence="3 5" id="KW-1133">Transmembrane helix</keyword>
<evidence type="ECO:0000256" key="4">
    <source>
        <dbReference type="ARBA" id="ARBA00023136"/>
    </source>
</evidence>
<dbReference type="InterPro" id="IPR001694">
    <property type="entry name" value="NADH_UbQ_OxRdtase_su1/FPO"/>
</dbReference>
<dbReference type="PANTHER" id="PTHR43359">
    <property type="entry name" value="FORMATE HYDROGENLYASE SUBUNIT 4"/>
    <property type="match status" value="1"/>
</dbReference>
<dbReference type="InterPro" id="IPR052561">
    <property type="entry name" value="ComplexI_Subunit1"/>
</dbReference>
<protein>
    <submittedName>
        <fullName evidence="6">NADH dehydrogenase</fullName>
    </submittedName>
</protein>
<dbReference type="EMBL" id="ACUX02000006">
    <property type="protein sequence ID" value="EEZ61676.1"/>
    <property type="molecule type" value="Genomic_DNA"/>
</dbReference>
<accession>D0WGR3</accession>
<feature type="transmembrane region" description="Helical" evidence="5">
    <location>
        <begin position="66"/>
        <end position="85"/>
    </location>
</feature>
<comment type="caution">
    <text evidence="6">The sequence shown here is derived from an EMBL/GenBank/DDBJ whole genome shotgun (WGS) entry which is preliminary data.</text>
</comment>
<evidence type="ECO:0000256" key="5">
    <source>
        <dbReference type="SAM" id="Phobius"/>
    </source>
</evidence>
<evidence type="ECO:0000256" key="3">
    <source>
        <dbReference type="ARBA" id="ARBA00022989"/>
    </source>
</evidence>
<organism evidence="6 7">
    <name type="scientific">Slackia exigua (strain ATCC 700122 / DSM 15923 / CIP 105133 / JCM 11022 / KCTC 5966 / S-7)</name>
    <dbReference type="NCBI Taxonomy" id="649764"/>
    <lineage>
        <taxon>Bacteria</taxon>
        <taxon>Bacillati</taxon>
        <taxon>Actinomycetota</taxon>
        <taxon>Coriobacteriia</taxon>
        <taxon>Eggerthellales</taxon>
        <taxon>Eggerthellaceae</taxon>
        <taxon>Slackia</taxon>
    </lineage>
</organism>
<gene>
    <name evidence="6" type="ORF">HMPREF0762_01017</name>
</gene>
<dbReference type="HOGENOM" id="CLU_015134_2_1_11"/>
<feature type="transmembrane region" description="Helical" evidence="5">
    <location>
        <begin position="6"/>
        <end position="27"/>
    </location>
</feature>
<dbReference type="Proteomes" id="UP000006001">
    <property type="component" value="Unassembled WGS sequence"/>
</dbReference>
<dbReference type="GO" id="GO:0005886">
    <property type="term" value="C:plasma membrane"/>
    <property type="evidence" value="ECO:0007669"/>
    <property type="project" value="TreeGrafter"/>
</dbReference>
<dbReference type="PANTHER" id="PTHR43359:SF1">
    <property type="entry name" value="FORMATE HYDROGENLYASE SUBUNIT 4-RELATED"/>
    <property type="match status" value="1"/>
</dbReference>
<dbReference type="Pfam" id="PF00146">
    <property type="entry name" value="NADHdh"/>
    <property type="match status" value="1"/>
</dbReference>
<dbReference type="STRING" id="649764.HMPREF0762_01017"/>
<evidence type="ECO:0000256" key="2">
    <source>
        <dbReference type="ARBA" id="ARBA00022692"/>
    </source>
</evidence>
<evidence type="ECO:0000313" key="7">
    <source>
        <dbReference type="Proteomes" id="UP000006001"/>
    </source>
</evidence>
<feature type="transmembrane region" description="Helical" evidence="5">
    <location>
        <begin position="131"/>
        <end position="152"/>
    </location>
</feature>
<dbReference type="OrthoDB" id="9778499at2"/>
<proteinExistence type="predicted"/>
<dbReference type="GeneID" id="85007567"/>
<comment type="subcellular location">
    <subcellularLocation>
        <location evidence="1">Membrane</location>
        <topology evidence="1">Multi-pass membrane protein</topology>
    </subcellularLocation>
</comment>
<feature type="transmembrane region" description="Helical" evidence="5">
    <location>
        <begin position="290"/>
        <end position="307"/>
    </location>
</feature>
<feature type="transmembrane region" description="Helical" evidence="5">
    <location>
        <begin position="229"/>
        <end position="246"/>
    </location>
</feature>
<keyword evidence="4 5" id="KW-0472">Membrane</keyword>
<keyword evidence="7" id="KW-1185">Reference proteome</keyword>
<sequence length="308" mass="33291">MSIVVAILQALLLMLLAPLTSGIGRWLRAKIHTRKGPSIFQDYYDIIKLFKRDDVRTESSTFVSRYMPVLYVGVCFVLAMGMPMATRACPIPVLGDIILIIYLLALPRFFFGLAGVDRSGNYASIGGIRELIVGILVEPSMMLALFATAMILGTTNVGTMGEMIGSLQVASPVGVTVAGVAFAVACYIELGKLPYDVAEAEQELQEGPLSEYSGPSLGMIKVAMTMKQILVVSWFLAIFLPFGSAVEMTVPAMALGLVVYLVKMAVVFLVILVVENLVARVRFKFMGKQTWAVVGIAVLAFVFCALGI</sequence>
<dbReference type="eggNOG" id="COG0650">
    <property type="taxonomic scope" value="Bacteria"/>
</dbReference>
<name>D0WGR3_SLAES</name>
<feature type="transmembrane region" description="Helical" evidence="5">
    <location>
        <begin position="164"/>
        <end position="188"/>
    </location>
</feature>
<keyword evidence="2 5" id="KW-0812">Transmembrane</keyword>
<feature type="transmembrane region" description="Helical" evidence="5">
    <location>
        <begin position="252"/>
        <end position="278"/>
    </location>
</feature>
<evidence type="ECO:0000313" key="6">
    <source>
        <dbReference type="EMBL" id="EEZ61676.1"/>
    </source>
</evidence>
<reference evidence="6" key="1">
    <citation type="submission" date="2009-10" db="EMBL/GenBank/DDBJ databases">
        <authorList>
            <person name="Weinstock G."/>
            <person name="Sodergren E."/>
            <person name="Clifton S."/>
            <person name="Fulton L."/>
            <person name="Fulton B."/>
            <person name="Courtney L."/>
            <person name="Fronick C."/>
            <person name="Harrison M."/>
            <person name="Strong C."/>
            <person name="Farmer C."/>
            <person name="Delahaunty K."/>
            <person name="Markovic C."/>
            <person name="Hall O."/>
            <person name="Minx P."/>
            <person name="Tomlinson C."/>
            <person name="Mitreva M."/>
            <person name="Nelson J."/>
            <person name="Hou S."/>
            <person name="Wollam A."/>
            <person name="Pepin K.H."/>
            <person name="Johnson M."/>
            <person name="Bhonagiri V."/>
            <person name="Nash W.E."/>
            <person name="Warren W."/>
            <person name="Chinwalla A."/>
            <person name="Mardis E.R."/>
            <person name="Wilson R.K."/>
        </authorList>
    </citation>
    <scope>NUCLEOTIDE SEQUENCE [LARGE SCALE GENOMIC DNA]</scope>
    <source>
        <strain evidence="6">ATCC 700122</strain>
    </source>
</reference>
<evidence type="ECO:0000256" key="1">
    <source>
        <dbReference type="ARBA" id="ARBA00004141"/>
    </source>
</evidence>